<gene>
    <name evidence="2" type="ORF">HDF16_003249</name>
</gene>
<keyword evidence="3" id="KW-1185">Reference proteome</keyword>
<comment type="caution">
    <text evidence="2">The sequence shown here is derived from an EMBL/GenBank/DDBJ whole genome shotgun (WGS) entry which is preliminary data.</text>
</comment>
<evidence type="ECO:0000313" key="2">
    <source>
        <dbReference type="EMBL" id="MBB5058535.1"/>
    </source>
</evidence>
<dbReference type="EMBL" id="JACHIP010000004">
    <property type="protein sequence ID" value="MBB5058535.1"/>
    <property type="molecule type" value="Genomic_DNA"/>
</dbReference>
<reference evidence="2 3" key="1">
    <citation type="submission" date="2020-08" db="EMBL/GenBank/DDBJ databases">
        <title>Genomic Encyclopedia of Type Strains, Phase IV (KMG-V): Genome sequencing to study the core and pangenomes of soil and plant-associated prokaryotes.</title>
        <authorList>
            <person name="Whitman W."/>
        </authorList>
    </citation>
    <scope>NUCLEOTIDE SEQUENCE [LARGE SCALE GENOMIC DNA]</scope>
    <source>
        <strain evidence="2 3">M8UP14</strain>
    </source>
</reference>
<feature type="signal peptide" evidence="1">
    <location>
        <begin position="1"/>
        <end position="19"/>
    </location>
</feature>
<dbReference type="Pfam" id="PF12276">
    <property type="entry name" value="DUF3617"/>
    <property type="match status" value="1"/>
</dbReference>
<feature type="chain" id="PRO_5031047570" description="DUF3617 family protein" evidence="1">
    <location>
        <begin position="20"/>
        <end position="153"/>
    </location>
</feature>
<evidence type="ECO:0008006" key="4">
    <source>
        <dbReference type="Google" id="ProtNLM"/>
    </source>
</evidence>
<protein>
    <recommendedName>
        <fullName evidence="4">DUF3617 family protein</fullName>
    </recommendedName>
</protein>
<accession>A0A7W8E5U1</accession>
<name>A0A7W8E5U1_9BACT</name>
<evidence type="ECO:0000313" key="3">
    <source>
        <dbReference type="Proteomes" id="UP000540989"/>
    </source>
</evidence>
<proteinExistence type="predicted"/>
<dbReference type="RefSeq" id="WP_184218269.1">
    <property type="nucleotide sequence ID" value="NZ_JACHIP010000004.1"/>
</dbReference>
<dbReference type="InterPro" id="IPR022061">
    <property type="entry name" value="DUF3617"/>
</dbReference>
<dbReference type="AlphaFoldDB" id="A0A7W8E5U1"/>
<keyword evidence="1" id="KW-0732">Signal</keyword>
<organism evidence="2 3">
    <name type="scientific">Granulicella aggregans</name>
    <dbReference type="NCBI Taxonomy" id="474949"/>
    <lineage>
        <taxon>Bacteria</taxon>
        <taxon>Pseudomonadati</taxon>
        <taxon>Acidobacteriota</taxon>
        <taxon>Terriglobia</taxon>
        <taxon>Terriglobales</taxon>
        <taxon>Acidobacteriaceae</taxon>
        <taxon>Granulicella</taxon>
    </lineage>
</organism>
<evidence type="ECO:0000256" key="1">
    <source>
        <dbReference type="SAM" id="SignalP"/>
    </source>
</evidence>
<dbReference type="Proteomes" id="UP000540989">
    <property type="component" value="Unassembled WGS sequence"/>
</dbReference>
<sequence length="153" mass="16493">MRSLLLLSTLAVSSLVTLAQDPLPIKMGLWERTVETSGSLGRPSTDTIKSCVTPATWQRMVTNANRQRENCKIDTTKVPGGYTFSASCEVRAGMTVNVSGNAKFADSEHIVTESHTTFTMNGQKRESVTHATSHFLSSDCGNVKPADSDPSAK</sequence>